<dbReference type="CDD" id="cd04301">
    <property type="entry name" value="NAT_SF"/>
    <property type="match status" value="1"/>
</dbReference>
<evidence type="ECO:0000313" key="2">
    <source>
        <dbReference type="EMBL" id="RAR85303.1"/>
    </source>
</evidence>
<keyword evidence="2" id="KW-0808">Transferase</keyword>
<gene>
    <name evidence="2" type="ORF">AX018_100686</name>
</gene>
<dbReference type="InterPro" id="IPR016181">
    <property type="entry name" value="Acyl_CoA_acyltransferase"/>
</dbReference>
<dbReference type="PANTHER" id="PTHR43072">
    <property type="entry name" value="N-ACETYLTRANSFERASE"/>
    <property type="match status" value="1"/>
</dbReference>
<name>A0A328ZJ84_9BURK</name>
<accession>A0A328ZJ84</accession>
<sequence>MLMTRRTRFPYQRHAVNIGRMTHDTPPLLPVRPRLRPVPAGDHHLPAIRGLYAPYVLHARCSFEEEVPSLHEMGQRLQAVRAAGLPWLVVEEDGELLGYAYAVRYRARAAYRGTVENSVYVGAAHQGRGIGRLLLDAVIDECTRAGYEQMVAVVGDSANAGSLRLHQRAGFHEVGVLRGVGRKFGVALDTVLMQRALCPGPA</sequence>
<dbReference type="AlphaFoldDB" id="A0A328ZJ84"/>
<comment type="caution">
    <text evidence="2">The sequence shown here is derived from an EMBL/GenBank/DDBJ whole genome shotgun (WGS) entry which is preliminary data.</text>
</comment>
<dbReference type="GO" id="GO:0016747">
    <property type="term" value="F:acyltransferase activity, transferring groups other than amino-acyl groups"/>
    <property type="evidence" value="ECO:0007669"/>
    <property type="project" value="InterPro"/>
</dbReference>
<keyword evidence="3" id="KW-1185">Reference proteome</keyword>
<organism evidence="2 3">
    <name type="scientific">Paracidovorax anthurii</name>
    <dbReference type="NCBI Taxonomy" id="78229"/>
    <lineage>
        <taxon>Bacteria</taxon>
        <taxon>Pseudomonadati</taxon>
        <taxon>Pseudomonadota</taxon>
        <taxon>Betaproteobacteria</taxon>
        <taxon>Burkholderiales</taxon>
        <taxon>Comamonadaceae</taxon>
        <taxon>Paracidovorax</taxon>
    </lineage>
</organism>
<dbReference type="EMBL" id="QLTA01000006">
    <property type="protein sequence ID" value="RAR85303.1"/>
    <property type="molecule type" value="Genomic_DNA"/>
</dbReference>
<dbReference type="PROSITE" id="PS51186">
    <property type="entry name" value="GNAT"/>
    <property type="match status" value="1"/>
</dbReference>
<dbReference type="Gene3D" id="3.40.630.30">
    <property type="match status" value="1"/>
</dbReference>
<evidence type="ECO:0000259" key="1">
    <source>
        <dbReference type="PROSITE" id="PS51186"/>
    </source>
</evidence>
<dbReference type="Pfam" id="PF00583">
    <property type="entry name" value="Acetyltransf_1"/>
    <property type="match status" value="1"/>
</dbReference>
<proteinExistence type="predicted"/>
<protein>
    <submittedName>
        <fullName evidence="2">Phosphinothricin acetyltransferase</fullName>
    </submittedName>
</protein>
<evidence type="ECO:0000313" key="3">
    <source>
        <dbReference type="Proteomes" id="UP000248856"/>
    </source>
</evidence>
<reference evidence="2 3" key="1">
    <citation type="submission" date="2018-06" db="EMBL/GenBank/DDBJ databases">
        <title>Genomic Encyclopedia of Archaeal and Bacterial Type Strains, Phase II (KMG-II): from individual species to whole genera.</title>
        <authorList>
            <person name="Goeker M."/>
        </authorList>
    </citation>
    <scope>NUCLEOTIDE SEQUENCE [LARGE SCALE GENOMIC DNA]</scope>
    <source>
        <strain evidence="2 3">CFPB 3232</strain>
    </source>
</reference>
<dbReference type="SUPFAM" id="SSF55729">
    <property type="entry name" value="Acyl-CoA N-acyltransferases (Nat)"/>
    <property type="match status" value="1"/>
</dbReference>
<dbReference type="InterPro" id="IPR000182">
    <property type="entry name" value="GNAT_dom"/>
</dbReference>
<dbReference type="PANTHER" id="PTHR43072:SF8">
    <property type="entry name" value="ACYLTRANSFERASE FABY-RELATED"/>
    <property type="match status" value="1"/>
</dbReference>
<feature type="domain" description="N-acetyltransferase" evidence="1">
    <location>
        <begin position="33"/>
        <end position="198"/>
    </location>
</feature>
<dbReference type="Proteomes" id="UP000248856">
    <property type="component" value="Unassembled WGS sequence"/>
</dbReference>